<dbReference type="Proteomes" id="UP000030748">
    <property type="component" value="Unassembled WGS sequence"/>
</dbReference>
<dbReference type="InterPro" id="IPR046956">
    <property type="entry name" value="RLP23-like"/>
</dbReference>
<dbReference type="InterPro" id="IPR013210">
    <property type="entry name" value="LRR_N_plant-typ"/>
</dbReference>
<dbReference type="STRING" id="4155.A0A022Q7Z1"/>
<keyword evidence="11" id="KW-1185">Reference proteome</keyword>
<dbReference type="Pfam" id="PF08263">
    <property type="entry name" value="LRRNT_2"/>
    <property type="match status" value="1"/>
</dbReference>
<dbReference type="AlphaFoldDB" id="A0A022Q7Z1"/>
<keyword evidence="3" id="KW-0812">Transmembrane</keyword>
<keyword evidence="2" id="KW-0433">Leucine-rich repeat</keyword>
<accession>A0A022Q7Z1</accession>
<keyword evidence="8" id="KW-0325">Glycoprotein</keyword>
<keyword evidence="5" id="KW-0677">Repeat</keyword>
<dbReference type="Gene3D" id="3.80.10.10">
    <property type="entry name" value="Ribonuclease Inhibitor"/>
    <property type="match status" value="1"/>
</dbReference>
<proteinExistence type="predicted"/>
<protein>
    <recommendedName>
        <fullName evidence="9">Leucine-rich repeat-containing N-terminal plant-type domain-containing protein</fullName>
    </recommendedName>
</protein>
<keyword evidence="7" id="KW-0472">Membrane</keyword>
<evidence type="ECO:0000313" key="11">
    <source>
        <dbReference type="Proteomes" id="UP000030748"/>
    </source>
</evidence>
<keyword evidence="6" id="KW-1133">Transmembrane helix</keyword>
<keyword evidence="4" id="KW-0732">Signal</keyword>
<evidence type="ECO:0000313" key="10">
    <source>
        <dbReference type="EMBL" id="EYU23328.1"/>
    </source>
</evidence>
<organism evidence="10 11">
    <name type="scientific">Erythranthe guttata</name>
    <name type="common">Yellow monkey flower</name>
    <name type="synonym">Mimulus guttatus</name>
    <dbReference type="NCBI Taxonomy" id="4155"/>
    <lineage>
        <taxon>Eukaryota</taxon>
        <taxon>Viridiplantae</taxon>
        <taxon>Streptophyta</taxon>
        <taxon>Embryophyta</taxon>
        <taxon>Tracheophyta</taxon>
        <taxon>Spermatophyta</taxon>
        <taxon>Magnoliopsida</taxon>
        <taxon>eudicotyledons</taxon>
        <taxon>Gunneridae</taxon>
        <taxon>Pentapetalae</taxon>
        <taxon>asterids</taxon>
        <taxon>lamiids</taxon>
        <taxon>Lamiales</taxon>
        <taxon>Phrymaceae</taxon>
        <taxon>Erythranthe</taxon>
    </lineage>
</organism>
<evidence type="ECO:0000256" key="7">
    <source>
        <dbReference type="ARBA" id="ARBA00023136"/>
    </source>
</evidence>
<evidence type="ECO:0000256" key="6">
    <source>
        <dbReference type="ARBA" id="ARBA00022989"/>
    </source>
</evidence>
<feature type="non-terminal residue" evidence="10">
    <location>
        <position position="1"/>
    </location>
</feature>
<reference evidence="10 11" key="1">
    <citation type="journal article" date="2013" name="Proc. Natl. Acad. Sci. U.S.A.">
        <title>Fine-scale variation in meiotic recombination in Mimulus inferred from population shotgun sequencing.</title>
        <authorList>
            <person name="Hellsten U."/>
            <person name="Wright K.M."/>
            <person name="Jenkins J."/>
            <person name="Shu S."/>
            <person name="Yuan Y."/>
            <person name="Wessler S.R."/>
            <person name="Schmutz J."/>
            <person name="Willis J.H."/>
            <person name="Rokhsar D.S."/>
        </authorList>
    </citation>
    <scope>NUCLEOTIDE SEQUENCE [LARGE SCALE GENOMIC DNA]</scope>
    <source>
        <strain evidence="11">cv. DUN x IM62</strain>
    </source>
</reference>
<dbReference type="PANTHER" id="PTHR48063:SF90">
    <property type="entry name" value="OS11G0565920 PROTEIN"/>
    <property type="match status" value="1"/>
</dbReference>
<evidence type="ECO:0000259" key="9">
    <source>
        <dbReference type="Pfam" id="PF08263"/>
    </source>
</evidence>
<evidence type="ECO:0000256" key="3">
    <source>
        <dbReference type="ARBA" id="ARBA00022692"/>
    </source>
</evidence>
<evidence type="ECO:0000256" key="4">
    <source>
        <dbReference type="ARBA" id="ARBA00022729"/>
    </source>
</evidence>
<feature type="non-terminal residue" evidence="10">
    <location>
        <position position="87"/>
    </location>
</feature>
<sequence length="87" mass="9634">TNASSGCVAGERKALLKFKETLLDPSNRLSSWNEIIDRDCCAWRGITCSKSTGHVIGLDLGDRGDMFDNDDMARAEWLGDMLPDTLR</sequence>
<feature type="domain" description="Leucine-rich repeat-containing N-terminal plant-type" evidence="9">
    <location>
        <begin position="10"/>
        <end position="49"/>
    </location>
</feature>
<evidence type="ECO:0000256" key="2">
    <source>
        <dbReference type="ARBA" id="ARBA00022614"/>
    </source>
</evidence>
<evidence type="ECO:0000256" key="5">
    <source>
        <dbReference type="ARBA" id="ARBA00022737"/>
    </source>
</evidence>
<dbReference type="GO" id="GO:0016020">
    <property type="term" value="C:membrane"/>
    <property type="evidence" value="ECO:0007669"/>
    <property type="project" value="UniProtKB-SubCell"/>
</dbReference>
<evidence type="ECO:0000256" key="8">
    <source>
        <dbReference type="ARBA" id="ARBA00023180"/>
    </source>
</evidence>
<name>A0A022Q7Z1_ERYGU</name>
<dbReference type="EMBL" id="KI632162">
    <property type="protein sequence ID" value="EYU23328.1"/>
    <property type="molecule type" value="Genomic_DNA"/>
</dbReference>
<dbReference type="PANTHER" id="PTHR48063">
    <property type="entry name" value="LRR RECEPTOR-LIKE KINASE"/>
    <property type="match status" value="1"/>
</dbReference>
<comment type="subcellular location">
    <subcellularLocation>
        <location evidence="1">Membrane</location>
        <topology evidence="1">Single-pass type I membrane protein</topology>
    </subcellularLocation>
</comment>
<dbReference type="InterPro" id="IPR032675">
    <property type="entry name" value="LRR_dom_sf"/>
</dbReference>
<gene>
    <name evidence="10" type="ORF">MIMGU_mgv1a019001mg</name>
</gene>
<evidence type="ECO:0000256" key="1">
    <source>
        <dbReference type="ARBA" id="ARBA00004479"/>
    </source>
</evidence>